<reference evidence="1 2" key="1">
    <citation type="submission" date="2015-06" db="EMBL/GenBank/DDBJ databases">
        <title>R. anatipestifer strain HXb2 is the most virulent strain so far, and the genome sequence would help us uncover the pathogenesis.</title>
        <authorList>
            <person name="Hu Q."/>
            <person name="Qi J."/>
            <person name="Bo H."/>
            <person name="Liu G."/>
            <person name="Tao M."/>
            <person name="Ding Y."/>
            <person name="Xue Y."/>
        </authorList>
    </citation>
    <scope>NUCLEOTIDE SEQUENCE [LARGE SCALE GENOMIC DNA]</scope>
    <source>
        <strain evidence="1 2">HXb2</strain>
    </source>
</reference>
<sequence>MDKLVKYLEDNYNISNEEIALLEQCVEAYTYTKGSCISSVGAIVDKIYFIDEGIMRAYYTGETDLEITRRFYFENDFCTNWVSFRNRIPSVEYIEAVNDVSGVSISFSDFMKLLETSTNFKNIYAHILEKFQDYHLKKFHFINNLTLLEQVNGMELYFPKLRQKISNKLLASFLHITPQHLCRVKKKLIK</sequence>
<proteinExistence type="predicted"/>
<protein>
    <submittedName>
        <fullName evidence="1">Uncharacterized protein</fullName>
    </submittedName>
</protein>
<organism evidence="1 2">
    <name type="scientific">Riemerella anatipestifer</name>
    <name type="common">Moraxella anatipestifer</name>
    <dbReference type="NCBI Taxonomy" id="34085"/>
    <lineage>
        <taxon>Bacteria</taxon>
        <taxon>Pseudomonadati</taxon>
        <taxon>Bacteroidota</taxon>
        <taxon>Flavobacteriia</taxon>
        <taxon>Flavobacteriales</taxon>
        <taxon>Weeksellaceae</taxon>
        <taxon>Riemerella</taxon>
    </lineage>
</organism>
<dbReference type="InterPro" id="IPR014710">
    <property type="entry name" value="RmlC-like_jellyroll"/>
</dbReference>
<evidence type="ECO:0000313" key="1">
    <source>
        <dbReference type="EMBL" id="AQY22201.1"/>
    </source>
</evidence>
<evidence type="ECO:0000313" key="2">
    <source>
        <dbReference type="Proteomes" id="UP000189883"/>
    </source>
</evidence>
<dbReference type="InterPro" id="IPR000595">
    <property type="entry name" value="cNMP-bd_dom"/>
</dbReference>
<dbReference type="Proteomes" id="UP000189883">
    <property type="component" value="Chromosome"/>
</dbReference>
<dbReference type="InterPro" id="IPR018490">
    <property type="entry name" value="cNMP-bd_dom_sf"/>
</dbReference>
<dbReference type="RefSeq" id="WP_014937554.1">
    <property type="nucleotide sequence ID" value="NZ_CP011859.1"/>
</dbReference>
<dbReference type="SUPFAM" id="SSF51206">
    <property type="entry name" value="cAMP-binding domain-like"/>
    <property type="match status" value="1"/>
</dbReference>
<name>A0A1S7DT18_RIEAN</name>
<accession>A0A1S7DT18</accession>
<dbReference type="Gene3D" id="2.60.120.10">
    <property type="entry name" value="Jelly Rolls"/>
    <property type="match status" value="1"/>
</dbReference>
<dbReference type="AlphaFoldDB" id="A0A1S7DT18"/>
<gene>
    <name evidence="1" type="ORF">AB406_1253</name>
</gene>
<dbReference type="CDD" id="cd00038">
    <property type="entry name" value="CAP_ED"/>
    <property type="match status" value="1"/>
</dbReference>
<dbReference type="EMBL" id="CP011859">
    <property type="protein sequence ID" value="AQY22201.1"/>
    <property type="molecule type" value="Genomic_DNA"/>
</dbReference>